<protein>
    <submittedName>
        <fullName evidence="4">Acyl-CoA synthetase</fullName>
    </submittedName>
</protein>
<feature type="domain" description="AMP-binding enzyme C-terminal" evidence="3">
    <location>
        <begin position="1"/>
        <end position="66"/>
    </location>
</feature>
<comment type="caution">
    <text evidence="4">The sequence shown here is derived from an EMBL/GenBank/DDBJ whole genome shotgun (WGS) entry which is preliminary data.</text>
</comment>
<evidence type="ECO:0000259" key="3">
    <source>
        <dbReference type="Pfam" id="PF13193"/>
    </source>
</evidence>
<comment type="similarity">
    <text evidence="1">Belongs to the ATP-dependent AMP-binding enzyme family.</text>
</comment>
<keyword evidence="5" id="KW-1185">Reference proteome</keyword>
<evidence type="ECO:0000313" key="5">
    <source>
        <dbReference type="Proteomes" id="UP001165378"/>
    </source>
</evidence>
<evidence type="ECO:0000256" key="1">
    <source>
        <dbReference type="ARBA" id="ARBA00006432"/>
    </source>
</evidence>
<dbReference type="SUPFAM" id="SSF56801">
    <property type="entry name" value="Acetyl-CoA synthetase-like"/>
    <property type="match status" value="1"/>
</dbReference>
<dbReference type="InterPro" id="IPR025110">
    <property type="entry name" value="AMP-bd_C"/>
</dbReference>
<dbReference type="Gene3D" id="3.30.300.30">
    <property type="match status" value="1"/>
</dbReference>
<dbReference type="Pfam" id="PF13193">
    <property type="entry name" value="AMP-binding_C"/>
    <property type="match status" value="1"/>
</dbReference>
<dbReference type="Proteomes" id="UP001165378">
    <property type="component" value="Unassembled WGS sequence"/>
</dbReference>
<dbReference type="EMBL" id="JAKFHA010000050">
    <property type="protein sequence ID" value="MCF2533477.1"/>
    <property type="molecule type" value="Genomic_DNA"/>
</dbReference>
<dbReference type="AlphaFoldDB" id="A0AA41U6X7"/>
<feature type="non-terminal residue" evidence="4">
    <location>
        <position position="1"/>
    </location>
</feature>
<accession>A0AA41U6X7</accession>
<evidence type="ECO:0000256" key="2">
    <source>
        <dbReference type="ARBA" id="ARBA00022598"/>
    </source>
</evidence>
<gene>
    <name evidence="4" type="ORF">LZ495_40530</name>
</gene>
<dbReference type="PANTHER" id="PTHR43201:SF5">
    <property type="entry name" value="MEDIUM-CHAIN ACYL-COA LIGASE ACSF2, MITOCHONDRIAL"/>
    <property type="match status" value="1"/>
</dbReference>
<dbReference type="InterPro" id="IPR045851">
    <property type="entry name" value="AMP-bd_C_sf"/>
</dbReference>
<evidence type="ECO:0000313" key="4">
    <source>
        <dbReference type="EMBL" id="MCF2533477.1"/>
    </source>
</evidence>
<sequence length="83" mass="9095">AVAEAAVFGITHPYWIEAVTAVVVPKPGEKIEPDEITAHCRERLAGFKVPKYVVITEALPKNPSGKILKRELRGTYAHLADES</sequence>
<dbReference type="PANTHER" id="PTHR43201">
    <property type="entry name" value="ACYL-COA SYNTHETASE"/>
    <property type="match status" value="1"/>
</dbReference>
<organism evidence="4 5">
    <name type="scientific">Yinghuangia soli</name>
    <dbReference type="NCBI Taxonomy" id="2908204"/>
    <lineage>
        <taxon>Bacteria</taxon>
        <taxon>Bacillati</taxon>
        <taxon>Actinomycetota</taxon>
        <taxon>Actinomycetes</taxon>
        <taxon>Kitasatosporales</taxon>
        <taxon>Streptomycetaceae</taxon>
        <taxon>Yinghuangia</taxon>
    </lineage>
</organism>
<dbReference type="GO" id="GO:0031956">
    <property type="term" value="F:medium-chain fatty acid-CoA ligase activity"/>
    <property type="evidence" value="ECO:0007669"/>
    <property type="project" value="TreeGrafter"/>
</dbReference>
<reference evidence="4" key="1">
    <citation type="submission" date="2022-01" db="EMBL/GenBank/DDBJ databases">
        <title>Genome-Based Taxonomic Classification of the Phylum Actinobacteria.</title>
        <authorList>
            <person name="Gao Y."/>
        </authorList>
    </citation>
    <scope>NUCLEOTIDE SEQUENCE</scope>
    <source>
        <strain evidence="4">KLBMP 8922</strain>
    </source>
</reference>
<dbReference type="GO" id="GO:0006631">
    <property type="term" value="P:fatty acid metabolic process"/>
    <property type="evidence" value="ECO:0007669"/>
    <property type="project" value="TreeGrafter"/>
</dbReference>
<proteinExistence type="inferred from homology"/>
<name>A0AA41U6X7_9ACTN</name>
<keyword evidence="2" id="KW-0436">Ligase</keyword>